<sequence>MAHRTGLPAYDFAYFLNNDSIPAVIERVQYLKPSLGLRVVAQYNNIMYAVLSYLPTTLLAGNPPFARYVAKHILGPLGLNSTTYLFASANKTG</sequence>
<dbReference type="AlphaFoldDB" id="A0AAD7EBY5"/>
<gene>
    <name evidence="1" type="ORF">DFH08DRAFT_1049924</name>
</gene>
<proteinExistence type="predicted"/>
<protein>
    <submittedName>
        <fullName evidence="1">Uncharacterized protein</fullName>
    </submittedName>
</protein>
<comment type="caution">
    <text evidence="1">The sequence shown here is derived from an EMBL/GenBank/DDBJ whole genome shotgun (WGS) entry which is preliminary data.</text>
</comment>
<organism evidence="1 2">
    <name type="scientific">Mycena albidolilacea</name>
    <dbReference type="NCBI Taxonomy" id="1033008"/>
    <lineage>
        <taxon>Eukaryota</taxon>
        <taxon>Fungi</taxon>
        <taxon>Dikarya</taxon>
        <taxon>Basidiomycota</taxon>
        <taxon>Agaricomycotina</taxon>
        <taxon>Agaricomycetes</taxon>
        <taxon>Agaricomycetidae</taxon>
        <taxon>Agaricales</taxon>
        <taxon>Marasmiineae</taxon>
        <taxon>Mycenaceae</taxon>
        <taxon>Mycena</taxon>
    </lineage>
</organism>
<name>A0AAD7EBY5_9AGAR</name>
<dbReference type="Proteomes" id="UP001218218">
    <property type="component" value="Unassembled WGS sequence"/>
</dbReference>
<accession>A0AAD7EBY5</accession>
<dbReference type="EMBL" id="JARIHO010000082">
    <property type="protein sequence ID" value="KAJ7309285.1"/>
    <property type="molecule type" value="Genomic_DNA"/>
</dbReference>
<keyword evidence="2" id="KW-1185">Reference proteome</keyword>
<dbReference type="SUPFAM" id="SSF56601">
    <property type="entry name" value="beta-lactamase/transpeptidase-like"/>
    <property type="match status" value="1"/>
</dbReference>
<dbReference type="Gene3D" id="3.40.710.10">
    <property type="entry name" value="DD-peptidase/beta-lactamase superfamily"/>
    <property type="match status" value="1"/>
</dbReference>
<dbReference type="InterPro" id="IPR012338">
    <property type="entry name" value="Beta-lactam/transpept-like"/>
</dbReference>
<evidence type="ECO:0000313" key="1">
    <source>
        <dbReference type="EMBL" id="KAJ7309285.1"/>
    </source>
</evidence>
<reference evidence="1" key="1">
    <citation type="submission" date="2023-03" db="EMBL/GenBank/DDBJ databases">
        <title>Massive genome expansion in bonnet fungi (Mycena s.s.) driven by repeated elements and novel gene families across ecological guilds.</title>
        <authorList>
            <consortium name="Lawrence Berkeley National Laboratory"/>
            <person name="Harder C.B."/>
            <person name="Miyauchi S."/>
            <person name="Viragh M."/>
            <person name="Kuo A."/>
            <person name="Thoen E."/>
            <person name="Andreopoulos B."/>
            <person name="Lu D."/>
            <person name="Skrede I."/>
            <person name="Drula E."/>
            <person name="Henrissat B."/>
            <person name="Morin E."/>
            <person name="Kohler A."/>
            <person name="Barry K."/>
            <person name="LaButti K."/>
            <person name="Morin E."/>
            <person name="Salamov A."/>
            <person name="Lipzen A."/>
            <person name="Mereny Z."/>
            <person name="Hegedus B."/>
            <person name="Baldrian P."/>
            <person name="Stursova M."/>
            <person name="Weitz H."/>
            <person name="Taylor A."/>
            <person name="Grigoriev I.V."/>
            <person name="Nagy L.G."/>
            <person name="Martin F."/>
            <person name="Kauserud H."/>
        </authorList>
    </citation>
    <scope>NUCLEOTIDE SEQUENCE</scope>
    <source>
        <strain evidence="1">CBHHK002</strain>
    </source>
</reference>
<evidence type="ECO:0000313" key="2">
    <source>
        <dbReference type="Proteomes" id="UP001218218"/>
    </source>
</evidence>
<feature type="non-terminal residue" evidence="1">
    <location>
        <position position="93"/>
    </location>
</feature>